<dbReference type="GO" id="GO:0009450">
    <property type="term" value="P:gamma-aminobutyric acid catabolic process"/>
    <property type="evidence" value="ECO:0007669"/>
    <property type="project" value="TreeGrafter"/>
</dbReference>
<dbReference type="FunFam" id="3.40.605.10:FF:000005">
    <property type="entry name" value="Succinate-semialdehyde dehydrogenase I"/>
    <property type="match status" value="1"/>
</dbReference>
<evidence type="ECO:0000256" key="6">
    <source>
        <dbReference type="ARBA" id="ARBA00067047"/>
    </source>
</evidence>
<evidence type="ECO:0000256" key="5">
    <source>
        <dbReference type="ARBA" id="ARBA00052698"/>
    </source>
</evidence>
<keyword evidence="3 8" id="KW-0560">Oxidoreductase</keyword>
<dbReference type="InterPro" id="IPR015590">
    <property type="entry name" value="Aldehyde_DH_dom"/>
</dbReference>
<name>A0A8J2NHJ5_FUSEQ</name>
<dbReference type="AlphaFoldDB" id="A0A8J2NHJ5"/>
<sequence>MALPQVITATNDRVYMDNINWHKLRDPSLLKSGVCYVNGSWITAQSGKVFDVHGTFVPFHNPANDTKIAQCPDFDQADTTAVIDAAYAALPEYSRLSGRQRSKLLRKWYDLVIEKSDDLGVLITWENGKPIAEGNGEVQFAASLIEWFSEEAPRIYGDSIPSSCGKKHIVTYREPIGVCALITPWNFPAAMVTRKAGAALAAGCTVVCKVAAETPLTALALADLASRAGFPKGAFNVITASTENTPAVGKVLTTHPIIKKVSFTGSTRVGKLLAEQSASTLKKLSLELGGNAPFIVFDNADLDAAIAGAVICKFRGSGQTCVCANRFFIHAKVYEQFVNRLTEIMQTTFKVGSGFDKATTHGPLIHQGSVTRLDEWISEAKSKGACITGGGKMDGPGSFYQPTLITGATPDMRVAQEELFGPVAVIFSFESEDELVERVNSVSVGLAGYIWSTDTRCIQRVAERLELGMIGVNTPIVADAASPFGGIKESGYGLEGSKYGVQEYTVLKTMTYSKSD</sequence>
<evidence type="ECO:0000313" key="11">
    <source>
        <dbReference type="Proteomes" id="UP000693738"/>
    </source>
</evidence>
<dbReference type="InterPro" id="IPR029510">
    <property type="entry name" value="Ald_DH_CS_GLU"/>
</dbReference>
<evidence type="ECO:0000256" key="4">
    <source>
        <dbReference type="ARBA" id="ARBA00050387"/>
    </source>
</evidence>
<dbReference type="GO" id="GO:0005737">
    <property type="term" value="C:cytoplasm"/>
    <property type="evidence" value="ECO:0007669"/>
    <property type="project" value="TreeGrafter"/>
</dbReference>
<comment type="catalytic activity">
    <reaction evidence="5">
        <text>succinate semialdehyde + NAD(+) + H2O = succinate + NADH + 2 H(+)</text>
        <dbReference type="Rhea" id="RHEA:13217"/>
        <dbReference type="ChEBI" id="CHEBI:15377"/>
        <dbReference type="ChEBI" id="CHEBI:15378"/>
        <dbReference type="ChEBI" id="CHEBI:30031"/>
        <dbReference type="ChEBI" id="CHEBI:57540"/>
        <dbReference type="ChEBI" id="CHEBI:57706"/>
        <dbReference type="ChEBI" id="CHEBI:57945"/>
        <dbReference type="EC" id="1.2.1.16"/>
    </reaction>
</comment>
<evidence type="ECO:0000256" key="1">
    <source>
        <dbReference type="ARBA" id="ARBA00005176"/>
    </source>
</evidence>
<dbReference type="EC" id="1.2.1.16" evidence="6"/>
<proteinExistence type="inferred from homology"/>
<evidence type="ECO:0000256" key="8">
    <source>
        <dbReference type="RuleBase" id="RU003345"/>
    </source>
</evidence>
<comment type="similarity">
    <text evidence="2 8">Belongs to the aldehyde dehydrogenase family.</text>
</comment>
<evidence type="ECO:0000256" key="3">
    <source>
        <dbReference type="ARBA" id="ARBA00023002"/>
    </source>
</evidence>
<comment type="catalytic activity">
    <reaction evidence="4">
        <text>succinate semialdehyde + NADP(+) + H2O = succinate + NADPH + 2 H(+)</text>
        <dbReference type="Rhea" id="RHEA:13213"/>
        <dbReference type="ChEBI" id="CHEBI:15377"/>
        <dbReference type="ChEBI" id="CHEBI:15378"/>
        <dbReference type="ChEBI" id="CHEBI:30031"/>
        <dbReference type="ChEBI" id="CHEBI:57706"/>
        <dbReference type="ChEBI" id="CHEBI:57783"/>
        <dbReference type="ChEBI" id="CHEBI:58349"/>
        <dbReference type="EC" id="1.2.1.16"/>
    </reaction>
</comment>
<evidence type="ECO:0000256" key="2">
    <source>
        <dbReference type="ARBA" id="ARBA00009986"/>
    </source>
</evidence>
<comment type="pathway">
    <text evidence="1">Amino-acid degradation; 4-aminobutanoate degradation.</text>
</comment>
<evidence type="ECO:0000259" key="9">
    <source>
        <dbReference type="Pfam" id="PF00171"/>
    </source>
</evidence>
<accession>A0A8J2NHJ5</accession>
<feature type="active site" evidence="7">
    <location>
        <position position="287"/>
    </location>
</feature>
<dbReference type="PANTHER" id="PTHR43353">
    <property type="entry name" value="SUCCINATE-SEMIALDEHYDE DEHYDROGENASE, MITOCHONDRIAL"/>
    <property type="match status" value="1"/>
</dbReference>
<dbReference type="CDD" id="cd07103">
    <property type="entry name" value="ALDH_F5_SSADH_GabD"/>
    <property type="match status" value="1"/>
</dbReference>
<comment type="caution">
    <text evidence="10">The sequence shown here is derived from an EMBL/GenBank/DDBJ whole genome shotgun (WGS) entry which is preliminary data.</text>
</comment>
<dbReference type="GO" id="GO:0004777">
    <property type="term" value="F:succinate-semialdehyde dehydrogenase (NAD+) activity"/>
    <property type="evidence" value="ECO:0007669"/>
    <property type="project" value="TreeGrafter"/>
</dbReference>
<protein>
    <recommendedName>
        <fullName evidence="6">succinate-semialdehyde dehydrogenase [NAD(P)(+)]</fullName>
        <ecNumber evidence="6">1.2.1.16</ecNumber>
    </recommendedName>
</protein>
<dbReference type="PROSITE" id="PS00687">
    <property type="entry name" value="ALDEHYDE_DEHYDR_GLU"/>
    <property type="match status" value="1"/>
</dbReference>
<dbReference type="FunFam" id="3.40.309.10:FF:000004">
    <property type="entry name" value="Succinate-semialdehyde dehydrogenase I"/>
    <property type="match status" value="1"/>
</dbReference>
<organism evidence="10 11">
    <name type="scientific">Fusarium equiseti</name>
    <name type="common">Fusarium scirpi</name>
    <dbReference type="NCBI Taxonomy" id="61235"/>
    <lineage>
        <taxon>Eukaryota</taxon>
        <taxon>Fungi</taxon>
        <taxon>Dikarya</taxon>
        <taxon>Ascomycota</taxon>
        <taxon>Pezizomycotina</taxon>
        <taxon>Sordariomycetes</taxon>
        <taxon>Hypocreomycetidae</taxon>
        <taxon>Hypocreales</taxon>
        <taxon>Nectriaceae</taxon>
        <taxon>Fusarium</taxon>
        <taxon>Fusarium incarnatum-equiseti species complex</taxon>
    </lineage>
</organism>
<dbReference type="EMBL" id="CAJSTJ010000151">
    <property type="protein sequence ID" value="CAG7562792.1"/>
    <property type="molecule type" value="Genomic_DNA"/>
</dbReference>
<feature type="domain" description="Aldehyde dehydrogenase" evidence="9">
    <location>
        <begin position="57"/>
        <end position="509"/>
    </location>
</feature>
<evidence type="ECO:0000256" key="7">
    <source>
        <dbReference type="PROSITE-ProRule" id="PRU10007"/>
    </source>
</evidence>
<dbReference type="Pfam" id="PF00171">
    <property type="entry name" value="Aldedh"/>
    <property type="match status" value="1"/>
</dbReference>
<dbReference type="PANTHER" id="PTHR43353:SF5">
    <property type="entry name" value="SUCCINATE-SEMIALDEHYDE DEHYDROGENASE, MITOCHONDRIAL"/>
    <property type="match status" value="1"/>
</dbReference>
<dbReference type="Proteomes" id="UP000693738">
    <property type="component" value="Unassembled WGS sequence"/>
</dbReference>
<dbReference type="InterPro" id="IPR050740">
    <property type="entry name" value="Aldehyde_DH_Superfamily"/>
</dbReference>
<evidence type="ECO:0000313" key="10">
    <source>
        <dbReference type="EMBL" id="CAG7562792.1"/>
    </source>
</evidence>
<reference evidence="10" key="1">
    <citation type="submission" date="2021-05" db="EMBL/GenBank/DDBJ databases">
        <authorList>
            <person name="Khan N."/>
        </authorList>
    </citation>
    <scope>NUCLEOTIDE SEQUENCE</scope>
</reference>
<gene>
    <name evidence="10" type="ORF">FEQUK3_LOCUS8480</name>
</gene>